<dbReference type="Pfam" id="PF00171">
    <property type="entry name" value="Aldedh"/>
    <property type="match status" value="1"/>
</dbReference>
<dbReference type="Gene3D" id="3.40.605.10">
    <property type="entry name" value="Aldehyde Dehydrogenase, Chain A, domain 1"/>
    <property type="match status" value="1"/>
</dbReference>
<dbReference type="EMBL" id="FOJW01000003">
    <property type="protein sequence ID" value="SFA87444.1"/>
    <property type="molecule type" value="Genomic_DNA"/>
</dbReference>
<dbReference type="InterPro" id="IPR016163">
    <property type="entry name" value="Ald_DH_C"/>
</dbReference>
<name>A0A1I0WFV7_9BACI</name>
<keyword evidence="2 5" id="KW-0560">Oxidoreductase</keyword>
<proteinExistence type="inferred from homology"/>
<keyword evidence="3" id="KW-0520">NAD</keyword>
<evidence type="ECO:0000256" key="2">
    <source>
        <dbReference type="ARBA" id="ARBA00023002"/>
    </source>
</evidence>
<dbReference type="PROSITE" id="PS00687">
    <property type="entry name" value="ALDEHYDE_DEHYDR_GLU"/>
    <property type="match status" value="1"/>
</dbReference>
<evidence type="ECO:0000313" key="7">
    <source>
        <dbReference type="EMBL" id="SFA87444.1"/>
    </source>
</evidence>
<evidence type="ECO:0000256" key="5">
    <source>
        <dbReference type="RuleBase" id="RU003345"/>
    </source>
</evidence>
<dbReference type="RefSeq" id="WP_090234200.1">
    <property type="nucleotide sequence ID" value="NZ_FOJW01000003.1"/>
</dbReference>
<protein>
    <submittedName>
        <fullName evidence="7">Aldehyde dehydrogenase (NAD+)</fullName>
    </submittedName>
</protein>
<evidence type="ECO:0000256" key="4">
    <source>
        <dbReference type="PROSITE-ProRule" id="PRU10007"/>
    </source>
</evidence>
<evidence type="ECO:0000256" key="3">
    <source>
        <dbReference type="ARBA" id="ARBA00023027"/>
    </source>
</evidence>
<dbReference type="SUPFAM" id="SSF53720">
    <property type="entry name" value="ALDH-like"/>
    <property type="match status" value="1"/>
</dbReference>
<accession>A0A1I0WFV7</accession>
<evidence type="ECO:0000256" key="1">
    <source>
        <dbReference type="ARBA" id="ARBA00009986"/>
    </source>
</evidence>
<dbReference type="Proteomes" id="UP000198642">
    <property type="component" value="Unassembled WGS sequence"/>
</dbReference>
<dbReference type="STRING" id="237679.SAMN04488072_1033"/>
<reference evidence="7 8" key="1">
    <citation type="submission" date="2016-10" db="EMBL/GenBank/DDBJ databases">
        <authorList>
            <person name="de Groot N.N."/>
        </authorList>
    </citation>
    <scope>NUCLEOTIDE SEQUENCE [LARGE SCALE GENOMIC DNA]</scope>
    <source>
        <strain evidence="7 8">CGMCC 1.3702</strain>
    </source>
</reference>
<comment type="similarity">
    <text evidence="1 5">Belongs to the aldehyde dehydrogenase family.</text>
</comment>
<dbReference type="OrthoDB" id="9762913at2"/>
<organism evidence="7 8">
    <name type="scientific">Lentibacillus halodurans</name>
    <dbReference type="NCBI Taxonomy" id="237679"/>
    <lineage>
        <taxon>Bacteria</taxon>
        <taxon>Bacillati</taxon>
        <taxon>Bacillota</taxon>
        <taxon>Bacilli</taxon>
        <taxon>Bacillales</taxon>
        <taxon>Bacillaceae</taxon>
        <taxon>Lentibacillus</taxon>
    </lineage>
</organism>
<evidence type="ECO:0000259" key="6">
    <source>
        <dbReference type="Pfam" id="PF00171"/>
    </source>
</evidence>
<sequence>MTDIKSLNKQYIGGAWRDGKSSRTLADKNPYRDEVITEFRLADSEDVDEAYKSAQEAMDEWNQINPYKQRDILEKAVMYIEEHEEDITNIIIDELGGTRLKAAFEIGLVKDIIKEAATFPLRKEGKILPSVENGKENRLYRMPAGVVGVISPFNFPFFLSVKSVAPAIGAGNGVVLKAHEETPIMGGTLIAKIFEEAGIPKGLFNVVVTDIKEIGDSFVEHPIPRIISFTGSTKVGSHIGQLAVKNFKKPILELGGNSAFIVLEDADIDYAVNAAAFSRFTHQGQICMSANRIIVHQSIYDEFITKYKDKIASLKTGDPRDPDTVIGPVVNEGAAEHLKAIIEKGIEQGATPILKGDITGNMVEPTILTDVTPDMAVAQDELFGPVVSVMSFETDEEAIKIANDTEFGLSGAVHTSDGERGVELAKKVHTGMIHVNDITINDEPIVAFGGEKNSGLGQLNGEWSLEEFTTLKWISVNYQQRELPY</sequence>
<gene>
    <name evidence="7" type="ORF">SAMN04488072_1033</name>
</gene>
<dbReference type="PANTHER" id="PTHR42986">
    <property type="entry name" value="BENZALDEHYDE DEHYDROGENASE YFMT"/>
    <property type="match status" value="1"/>
</dbReference>
<dbReference type="InterPro" id="IPR015590">
    <property type="entry name" value="Aldehyde_DH_dom"/>
</dbReference>
<feature type="domain" description="Aldehyde dehydrogenase" evidence="6">
    <location>
        <begin position="16"/>
        <end position="474"/>
    </location>
</feature>
<keyword evidence="8" id="KW-1185">Reference proteome</keyword>
<dbReference type="PANTHER" id="PTHR42986:SF1">
    <property type="entry name" value="BENZALDEHYDE DEHYDROGENASE YFMT"/>
    <property type="match status" value="1"/>
</dbReference>
<feature type="active site" evidence="4">
    <location>
        <position position="253"/>
    </location>
</feature>
<dbReference type="GO" id="GO:0016620">
    <property type="term" value="F:oxidoreductase activity, acting on the aldehyde or oxo group of donors, NAD or NADP as acceptor"/>
    <property type="evidence" value="ECO:0007669"/>
    <property type="project" value="InterPro"/>
</dbReference>
<dbReference type="FunFam" id="3.40.309.10:FF:000009">
    <property type="entry name" value="Aldehyde dehydrogenase A"/>
    <property type="match status" value="1"/>
</dbReference>
<dbReference type="InterPro" id="IPR016161">
    <property type="entry name" value="Ald_DH/histidinol_DH"/>
</dbReference>
<dbReference type="InterPro" id="IPR029510">
    <property type="entry name" value="Ald_DH_CS_GLU"/>
</dbReference>
<evidence type="ECO:0000313" key="8">
    <source>
        <dbReference type="Proteomes" id="UP000198642"/>
    </source>
</evidence>
<dbReference type="AlphaFoldDB" id="A0A1I0WFV7"/>
<dbReference type="InterPro" id="IPR016162">
    <property type="entry name" value="Ald_DH_N"/>
</dbReference>
<dbReference type="Gene3D" id="3.40.309.10">
    <property type="entry name" value="Aldehyde Dehydrogenase, Chain A, domain 2"/>
    <property type="match status" value="1"/>
</dbReference>